<feature type="domain" description="DUF3952" evidence="1">
    <location>
        <begin position="13"/>
        <end position="104"/>
    </location>
</feature>
<name>A0ABU8FKJ5_9BACI</name>
<dbReference type="InterPro" id="IPR025019">
    <property type="entry name" value="DUF3952"/>
</dbReference>
<comment type="caution">
    <text evidence="2">The sequence shown here is derived from an EMBL/GenBank/DDBJ whole genome shotgun (WGS) entry which is preliminary data.</text>
</comment>
<gene>
    <name evidence="2" type="ORF">WAZ07_18260</name>
</gene>
<evidence type="ECO:0000313" key="3">
    <source>
        <dbReference type="Proteomes" id="UP001372526"/>
    </source>
</evidence>
<dbReference type="EMBL" id="JBAWSX010000012">
    <property type="protein sequence ID" value="MEI4803201.1"/>
    <property type="molecule type" value="Genomic_DNA"/>
</dbReference>
<organism evidence="2 3">
    <name type="scientific">Bacillus bruguierae</name>
    <dbReference type="NCBI Taxonomy" id="3127667"/>
    <lineage>
        <taxon>Bacteria</taxon>
        <taxon>Bacillati</taxon>
        <taxon>Bacillota</taxon>
        <taxon>Bacilli</taxon>
        <taxon>Bacillales</taxon>
        <taxon>Bacillaceae</taxon>
        <taxon>Bacillus</taxon>
    </lineage>
</organism>
<accession>A0ABU8FKJ5</accession>
<sequence length="274" mass="31332">MKKGVKMSFISVLLGTCLTLTGCKVEYKDIAKALDEGDMKTVMAASDDGYAYVSVGVYRILEYPKVGEKRDEKKKDEERIDQVTEGIFSIRDHSFYGVTSQSKSTYTMHYSGGHISDVTDKKEKNVYTTNISYSNKNIQLATPNLDASLVTFFFTDLKGLAKVTPEDTRRGMDEPVLVTFKFNKQQFDKIVKPKLHLDYDEFISAELEMKLNSPNKPNEIVDMSLDIKYKKKVQNQLLSFEDSYAVGFAHKQDNDKDGKKEYLDYKNKFNEGRE</sequence>
<reference evidence="2 3" key="1">
    <citation type="submission" date="2024-01" db="EMBL/GenBank/DDBJ databases">
        <title>Seven novel Bacillus-like species.</title>
        <authorList>
            <person name="Liu G."/>
        </authorList>
    </citation>
    <scope>NUCLEOTIDE SEQUENCE [LARGE SCALE GENOMIC DNA]</scope>
    <source>
        <strain evidence="2 3">FJAT-51639</strain>
    </source>
</reference>
<dbReference type="Proteomes" id="UP001372526">
    <property type="component" value="Unassembled WGS sequence"/>
</dbReference>
<dbReference type="Pfam" id="PF13130">
    <property type="entry name" value="DUF3952"/>
    <property type="match status" value="1"/>
</dbReference>
<protein>
    <submittedName>
        <fullName evidence="2">DUF3952 domain-containing protein</fullName>
    </submittedName>
</protein>
<dbReference type="RefSeq" id="WP_336473578.1">
    <property type="nucleotide sequence ID" value="NZ_JBAWSX010000012.1"/>
</dbReference>
<evidence type="ECO:0000313" key="2">
    <source>
        <dbReference type="EMBL" id="MEI4803201.1"/>
    </source>
</evidence>
<proteinExistence type="predicted"/>
<keyword evidence="3" id="KW-1185">Reference proteome</keyword>
<dbReference type="PROSITE" id="PS51257">
    <property type="entry name" value="PROKAR_LIPOPROTEIN"/>
    <property type="match status" value="1"/>
</dbReference>
<evidence type="ECO:0000259" key="1">
    <source>
        <dbReference type="Pfam" id="PF13130"/>
    </source>
</evidence>